<reference evidence="2" key="1">
    <citation type="submission" date="2018-04" db="EMBL/GenBank/DDBJ databases">
        <title>Whole genome sequencing of Hypsizygus marmoreus.</title>
        <authorList>
            <person name="Choi I.-G."/>
            <person name="Min B."/>
            <person name="Kim J.-G."/>
            <person name="Kim S."/>
            <person name="Oh Y.-L."/>
            <person name="Kong W.-S."/>
            <person name="Park H."/>
            <person name="Jeong J."/>
            <person name="Song E.-S."/>
        </authorList>
    </citation>
    <scope>NUCLEOTIDE SEQUENCE [LARGE SCALE GENOMIC DNA]</scope>
    <source>
        <strain evidence="2">51987-8</strain>
    </source>
</reference>
<feature type="region of interest" description="Disordered" evidence="1">
    <location>
        <begin position="65"/>
        <end position="105"/>
    </location>
</feature>
<dbReference type="STRING" id="39966.A0A369JRY7"/>
<feature type="compositionally biased region" description="Polar residues" evidence="1">
    <location>
        <begin position="328"/>
        <end position="339"/>
    </location>
</feature>
<evidence type="ECO:0000256" key="1">
    <source>
        <dbReference type="SAM" id="MobiDB-lite"/>
    </source>
</evidence>
<sequence>MAAPDISDLINAAKEIVRKAKTEGVLSSLTVRIIRERVETHFSLNAGTLEAKEYKKRLKVAIMEAKDESKPETTHEEVTRQAPLERHTLPERVKDTQEPVSKPTIGKRRRDGVKEFKSAAMILSSDGEDGGEAETSLTALRHSVKGEDSIQLNAPPSKRPKTQHAGGNRNDIVKKHTVKKASELTIDEEEAQNSDSGMSSLFREPSKQKQKTKASDKDTRKTRAKDNSGAKSKSSGEAVSKDEATIKRLKSFVTACGVRKVWVKVFEGCEKPSQQIKKLKEILAELGMTGRLSLEQAKKIREKRELAKELEDVKSFEEAVVGRGSRNRVPSSSKSQLQDRNSEEDEDEEYVKPTKRKSTALRSITAFLEDQSDEE</sequence>
<feature type="region of interest" description="Disordered" evidence="1">
    <location>
        <begin position="320"/>
        <end position="356"/>
    </location>
</feature>
<gene>
    <name evidence="2" type="ORF">Hypma_011380</name>
</gene>
<feature type="compositionally biased region" description="Basic and acidic residues" evidence="1">
    <location>
        <begin position="65"/>
        <end position="97"/>
    </location>
</feature>
<dbReference type="GO" id="GO:0005634">
    <property type="term" value="C:nucleus"/>
    <property type="evidence" value="ECO:0007669"/>
    <property type="project" value="TreeGrafter"/>
</dbReference>
<proteinExistence type="predicted"/>
<keyword evidence="3" id="KW-1185">Reference proteome</keyword>
<dbReference type="InterPro" id="IPR037647">
    <property type="entry name" value="HIRIP3"/>
</dbReference>
<dbReference type="Proteomes" id="UP000076154">
    <property type="component" value="Unassembled WGS sequence"/>
</dbReference>
<organism evidence="2 3">
    <name type="scientific">Hypsizygus marmoreus</name>
    <name type="common">White beech mushroom</name>
    <name type="synonym">Agaricus marmoreus</name>
    <dbReference type="NCBI Taxonomy" id="39966"/>
    <lineage>
        <taxon>Eukaryota</taxon>
        <taxon>Fungi</taxon>
        <taxon>Dikarya</taxon>
        <taxon>Basidiomycota</taxon>
        <taxon>Agaricomycotina</taxon>
        <taxon>Agaricomycetes</taxon>
        <taxon>Agaricomycetidae</taxon>
        <taxon>Agaricales</taxon>
        <taxon>Tricholomatineae</taxon>
        <taxon>Lyophyllaceae</taxon>
        <taxon>Hypsizygus</taxon>
    </lineage>
</organism>
<dbReference type="AlphaFoldDB" id="A0A369JRY7"/>
<dbReference type="PANTHER" id="PTHR15410:SF2">
    <property type="entry name" value="HIRA-INTERACTING PROTEIN 3"/>
    <property type="match status" value="1"/>
</dbReference>
<dbReference type="PANTHER" id="PTHR15410">
    <property type="entry name" value="HIRA-INTERACTING PROTEIN 3"/>
    <property type="match status" value="1"/>
</dbReference>
<protein>
    <submittedName>
        <fullName evidence="2">Uncharacterized protein</fullName>
    </submittedName>
</protein>
<evidence type="ECO:0000313" key="2">
    <source>
        <dbReference type="EMBL" id="RDB21556.1"/>
    </source>
</evidence>
<dbReference type="OrthoDB" id="552755at2759"/>
<accession>A0A369JRY7</accession>
<feature type="compositionally biased region" description="Basic and acidic residues" evidence="1">
    <location>
        <begin position="213"/>
        <end position="228"/>
    </location>
</feature>
<name>A0A369JRY7_HYPMA</name>
<feature type="region of interest" description="Disordered" evidence="1">
    <location>
        <begin position="124"/>
        <end position="243"/>
    </location>
</feature>
<dbReference type="EMBL" id="LUEZ02000055">
    <property type="protein sequence ID" value="RDB21556.1"/>
    <property type="molecule type" value="Genomic_DNA"/>
</dbReference>
<evidence type="ECO:0000313" key="3">
    <source>
        <dbReference type="Proteomes" id="UP000076154"/>
    </source>
</evidence>
<comment type="caution">
    <text evidence="2">The sequence shown here is derived from an EMBL/GenBank/DDBJ whole genome shotgun (WGS) entry which is preliminary data.</text>
</comment>
<dbReference type="InParanoid" id="A0A369JRY7"/>